<keyword evidence="2" id="KW-1185">Reference proteome</keyword>
<reference evidence="1" key="1">
    <citation type="submission" date="2023-06" db="EMBL/GenBank/DDBJ databases">
        <title>Robiginitalea aurantiacus sp. nov. and Algoriphagus sediminis sp. nov., isolated from coastal sediment.</title>
        <authorList>
            <person name="Zhou Z.Y."/>
            <person name="An J."/>
            <person name="Jia Y.W."/>
            <person name="Du Z.J."/>
        </authorList>
    </citation>
    <scope>NUCLEOTIDE SEQUENCE</scope>
    <source>
        <strain evidence="1">C2-7</strain>
    </source>
</reference>
<accession>A0ABT7Y7T1</accession>
<evidence type="ECO:0000313" key="1">
    <source>
        <dbReference type="EMBL" id="MDN3202580.1"/>
    </source>
</evidence>
<dbReference type="Proteomes" id="UP001171916">
    <property type="component" value="Unassembled WGS sequence"/>
</dbReference>
<dbReference type="EMBL" id="JAUEPH010000001">
    <property type="protein sequence ID" value="MDN3202580.1"/>
    <property type="molecule type" value="Genomic_DNA"/>
</dbReference>
<protein>
    <recommendedName>
        <fullName evidence="3">PorV/PorQ family protein</fullName>
    </recommendedName>
</protein>
<evidence type="ECO:0000313" key="2">
    <source>
        <dbReference type="Proteomes" id="UP001171916"/>
    </source>
</evidence>
<gene>
    <name evidence="1" type="ORF">QVH07_00405</name>
</gene>
<sequence>MGTIRLNLQDSWSYFNNIGALARNESTGISVGYDSRFGLKELQTVSLAGNFPIQFGQIGFGVSRFGGKLFNQQSLGIGFSNQLGIVSFGIKADWFQTNIEGFGTGNSLIFNFGGVAELGPKIFLSTHVSNVNRAKLSKNTEERLDTQIDMGMSYIPNSKLGLHLELSKSLQNDPRVRAGLEYSLKDWVIFRTGIISNPGDIFFGLGLKPGKFLADYAFGQNGPLGSTHHLSIGWIW</sequence>
<dbReference type="RefSeq" id="WP_289998124.1">
    <property type="nucleotide sequence ID" value="NZ_JAUEPH010000001.1"/>
</dbReference>
<comment type="caution">
    <text evidence="1">The sequence shown here is derived from an EMBL/GenBank/DDBJ whole genome shotgun (WGS) entry which is preliminary data.</text>
</comment>
<proteinExistence type="predicted"/>
<name>A0ABT7Y7T1_9BACT</name>
<organism evidence="1 2">
    <name type="scientific">Algoriphagus sediminis</name>
    <dbReference type="NCBI Taxonomy" id="3057113"/>
    <lineage>
        <taxon>Bacteria</taxon>
        <taxon>Pseudomonadati</taxon>
        <taxon>Bacteroidota</taxon>
        <taxon>Cytophagia</taxon>
        <taxon>Cytophagales</taxon>
        <taxon>Cyclobacteriaceae</taxon>
        <taxon>Algoriphagus</taxon>
    </lineage>
</organism>
<evidence type="ECO:0008006" key="3">
    <source>
        <dbReference type="Google" id="ProtNLM"/>
    </source>
</evidence>